<feature type="transmembrane region" description="Helical" evidence="1">
    <location>
        <begin position="32"/>
        <end position="60"/>
    </location>
</feature>
<dbReference type="OrthoDB" id="6678638at2"/>
<keyword evidence="1" id="KW-0812">Transmembrane</keyword>
<feature type="transmembrane region" description="Helical" evidence="1">
    <location>
        <begin position="72"/>
        <end position="92"/>
    </location>
</feature>
<keyword evidence="3" id="KW-1185">Reference proteome</keyword>
<sequence>MEENKKDLDFLDKIYSKLSNTLNDEGKTRKSLFYIFIIALCIIGSIFLIELILVICLYDIDKLGAFGDFFGGMINPLLTFCTFMALLMTIILQQKELSLTREELSETKQATKDSAEALREQSNSIKLQNFENTFFNMIRLHNEIVNNLRFGNHFIDYVSETEVINGFPHDTIKFDLIKRNNESNTSIFGRDSIEKICNNIDDFIENKSKTNSFNKNRKPTLIYDLIHQCYSDIIGHYFGNIYQILKFISTNEIEDKRKYSDLFRAQFSSKELKLLFYHCSASIGSTRFKLLIEEFEFLEHLNIEKENEFFKYIFYKSIYDIKAFGIKNKYIVESLSSEIQDKINSEIQDKINSEIGSPENKKNNQHEYKYKYLDFYKYFSNEELEQYLQLLKKEPSDYLNKIDTKLAILDYSPKDVAKNYTL</sequence>
<name>A0A366MQ33_9BACT</name>
<evidence type="ECO:0000256" key="1">
    <source>
        <dbReference type="SAM" id="Phobius"/>
    </source>
</evidence>
<evidence type="ECO:0000313" key="2">
    <source>
        <dbReference type="EMBL" id="RBQ28398.1"/>
    </source>
</evidence>
<organism evidence="2 3">
    <name type="scientific">Aliarcobacter vitoriensis</name>
    <dbReference type="NCBI Taxonomy" id="2011099"/>
    <lineage>
        <taxon>Bacteria</taxon>
        <taxon>Pseudomonadati</taxon>
        <taxon>Campylobacterota</taxon>
        <taxon>Epsilonproteobacteria</taxon>
        <taxon>Campylobacterales</taxon>
        <taxon>Arcobacteraceae</taxon>
        <taxon>Aliarcobacter</taxon>
    </lineage>
</organism>
<keyword evidence="1" id="KW-0472">Membrane</keyword>
<comment type="caution">
    <text evidence="2">The sequence shown here is derived from an EMBL/GenBank/DDBJ whole genome shotgun (WGS) entry which is preliminary data.</text>
</comment>
<dbReference type="EMBL" id="PDKB01000016">
    <property type="protein sequence ID" value="RBQ28398.1"/>
    <property type="molecule type" value="Genomic_DNA"/>
</dbReference>
<protein>
    <recommendedName>
        <fullName evidence="4">Phage abortive infection protein</fullName>
    </recommendedName>
</protein>
<dbReference type="AlphaFoldDB" id="A0A366MQ33"/>
<proteinExistence type="predicted"/>
<evidence type="ECO:0008006" key="4">
    <source>
        <dbReference type="Google" id="ProtNLM"/>
    </source>
</evidence>
<dbReference type="RefSeq" id="WP_113894949.1">
    <property type="nucleotide sequence ID" value="NZ_JANJGA010000015.1"/>
</dbReference>
<keyword evidence="1" id="KW-1133">Transmembrane helix</keyword>
<dbReference type="InterPro" id="IPR031709">
    <property type="entry name" value="PutAbiC"/>
</dbReference>
<dbReference type="Pfam" id="PF16872">
    <property type="entry name" value="putAbiC"/>
    <property type="match status" value="1"/>
</dbReference>
<evidence type="ECO:0000313" key="3">
    <source>
        <dbReference type="Proteomes" id="UP000252669"/>
    </source>
</evidence>
<reference evidence="2 3" key="1">
    <citation type="submission" date="2017-10" db="EMBL/GenBank/DDBJ databases">
        <title>Genomics of the genus Arcobacter.</title>
        <authorList>
            <person name="Perez-Cataluna A."/>
            <person name="Figueras M.J."/>
        </authorList>
    </citation>
    <scope>NUCLEOTIDE SEQUENCE [LARGE SCALE GENOMIC DNA]</scope>
    <source>
        <strain evidence="2 3">CECT 9230</strain>
    </source>
</reference>
<accession>A0A366MQ33</accession>
<dbReference type="Proteomes" id="UP000252669">
    <property type="component" value="Unassembled WGS sequence"/>
</dbReference>
<gene>
    <name evidence="2" type="ORF">CRU91_09260</name>
</gene>